<evidence type="ECO:0000313" key="6">
    <source>
        <dbReference type="EMBL" id="GAA4114383.1"/>
    </source>
</evidence>
<comment type="similarity">
    <text evidence="1">Belongs to the glycosyltransferase 2 family.</text>
</comment>
<dbReference type="EMBL" id="BAABCW010000004">
    <property type="protein sequence ID" value="GAA4114383.1"/>
    <property type="molecule type" value="Genomic_DNA"/>
</dbReference>
<dbReference type="CDD" id="cd00761">
    <property type="entry name" value="Glyco_tranf_GTA_type"/>
    <property type="match status" value="1"/>
</dbReference>
<keyword evidence="2" id="KW-0328">Glycosyltransferase</keyword>
<evidence type="ECO:0000313" key="7">
    <source>
        <dbReference type="Proteomes" id="UP001500459"/>
    </source>
</evidence>
<keyword evidence="4" id="KW-1133">Transmembrane helix</keyword>
<name>A0ABP7XHH8_9FLAO</name>
<evidence type="ECO:0000256" key="1">
    <source>
        <dbReference type="ARBA" id="ARBA00006739"/>
    </source>
</evidence>
<dbReference type="Pfam" id="PF00535">
    <property type="entry name" value="Glycos_transf_2"/>
    <property type="match status" value="1"/>
</dbReference>
<feature type="domain" description="Glycosyltransferase 2-like" evidence="5">
    <location>
        <begin position="6"/>
        <end position="159"/>
    </location>
</feature>
<keyword evidence="3" id="KW-0808">Transferase</keyword>
<dbReference type="InterPro" id="IPR001173">
    <property type="entry name" value="Glyco_trans_2-like"/>
</dbReference>
<dbReference type="Proteomes" id="UP001500459">
    <property type="component" value="Unassembled WGS sequence"/>
</dbReference>
<gene>
    <name evidence="6" type="ORF">GCM10022393_13770</name>
</gene>
<evidence type="ECO:0000256" key="4">
    <source>
        <dbReference type="SAM" id="Phobius"/>
    </source>
</evidence>
<comment type="caution">
    <text evidence="6">The sequence shown here is derived from an EMBL/GenBank/DDBJ whole genome shotgun (WGS) entry which is preliminary data.</text>
</comment>
<dbReference type="Gene3D" id="3.90.550.10">
    <property type="entry name" value="Spore Coat Polysaccharide Biosynthesis Protein SpsA, Chain A"/>
    <property type="match status" value="1"/>
</dbReference>
<dbReference type="PANTHER" id="PTHR43630:SF1">
    <property type="entry name" value="POLY-BETA-1,6-N-ACETYL-D-GLUCOSAMINE SYNTHASE"/>
    <property type="match status" value="1"/>
</dbReference>
<evidence type="ECO:0000256" key="2">
    <source>
        <dbReference type="ARBA" id="ARBA00022676"/>
    </source>
</evidence>
<dbReference type="RefSeq" id="WP_344925905.1">
    <property type="nucleotide sequence ID" value="NZ_BAABCW010000004.1"/>
</dbReference>
<accession>A0ABP7XHH8</accession>
<evidence type="ECO:0000256" key="3">
    <source>
        <dbReference type="ARBA" id="ARBA00022679"/>
    </source>
</evidence>
<reference evidence="7" key="1">
    <citation type="journal article" date="2019" name="Int. J. Syst. Evol. Microbiol.">
        <title>The Global Catalogue of Microorganisms (GCM) 10K type strain sequencing project: providing services to taxonomists for standard genome sequencing and annotation.</title>
        <authorList>
            <consortium name="The Broad Institute Genomics Platform"/>
            <consortium name="The Broad Institute Genome Sequencing Center for Infectious Disease"/>
            <person name="Wu L."/>
            <person name="Ma J."/>
        </authorList>
    </citation>
    <scope>NUCLEOTIDE SEQUENCE [LARGE SCALE GENOMIC DNA]</scope>
    <source>
        <strain evidence="7">JCM 17106</strain>
    </source>
</reference>
<dbReference type="PANTHER" id="PTHR43630">
    <property type="entry name" value="POLY-BETA-1,6-N-ACETYL-D-GLUCOSAMINE SYNTHASE"/>
    <property type="match status" value="1"/>
</dbReference>
<protein>
    <submittedName>
        <fullName evidence="6">Glycosyltransferase family 2 protein</fullName>
    </submittedName>
</protein>
<keyword evidence="4" id="KW-0472">Membrane</keyword>
<feature type="transmembrane region" description="Helical" evidence="4">
    <location>
        <begin position="273"/>
        <end position="291"/>
    </location>
</feature>
<keyword evidence="4" id="KW-0812">Transmembrane</keyword>
<sequence>MKKTLTIFTPTYNRAYCLGQCYDSLVRQDNQDFLWLIIDDGSSDNTKEVVNHWIEENKIAIHYHYQENTGMHGGHNKAYDLIETELNVCIDSDDFMPDDAVDKVLTFWQKAEKGNNIAGVIGLDSYKNGEIIGKKFPNHLVSETLENIYNIHHIYGDKKIVYRTEIVNKYPRYPIFEGERFVPLGTLYLLIDKDYELLCLNEVLCIVEYMEDGSSRNIIKQYRRHPKGFRYARMLTMKKSNFFKVRLKSTVHYISHSIFLKDWNMLFRSPKPILTFLCFPIGVFLYFYVVFKTRDMKN</sequence>
<proteinExistence type="inferred from homology"/>
<keyword evidence="7" id="KW-1185">Reference proteome</keyword>
<dbReference type="SUPFAM" id="SSF53448">
    <property type="entry name" value="Nucleotide-diphospho-sugar transferases"/>
    <property type="match status" value="1"/>
</dbReference>
<evidence type="ECO:0000259" key="5">
    <source>
        <dbReference type="Pfam" id="PF00535"/>
    </source>
</evidence>
<organism evidence="6 7">
    <name type="scientific">Aquimarina addita</name>
    <dbReference type="NCBI Taxonomy" id="870485"/>
    <lineage>
        <taxon>Bacteria</taxon>
        <taxon>Pseudomonadati</taxon>
        <taxon>Bacteroidota</taxon>
        <taxon>Flavobacteriia</taxon>
        <taxon>Flavobacteriales</taxon>
        <taxon>Flavobacteriaceae</taxon>
        <taxon>Aquimarina</taxon>
    </lineage>
</organism>
<dbReference type="InterPro" id="IPR029044">
    <property type="entry name" value="Nucleotide-diphossugar_trans"/>
</dbReference>